<dbReference type="GO" id="GO:0001682">
    <property type="term" value="P:tRNA 5'-leader removal"/>
    <property type="evidence" value="ECO:0007669"/>
    <property type="project" value="UniProtKB-UniRule"/>
</dbReference>
<dbReference type="GeneID" id="58562600"/>
<dbReference type="GO" id="GO:0004526">
    <property type="term" value="F:ribonuclease P activity"/>
    <property type="evidence" value="ECO:0007669"/>
    <property type="project" value="UniProtKB-UniRule"/>
</dbReference>
<dbReference type="RefSeq" id="WP_039753648.1">
    <property type="nucleotide sequence ID" value="NZ_AP019312.1"/>
</dbReference>
<evidence type="ECO:0000256" key="4">
    <source>
        <dbReference type="ARBA" id="ARBA00022801"/>
    </source>
</evidence>
<comment type="function">
    <text evidence="6">RNaseP catalyzes the removal of the 5'-leader sequence from pre-tRNA to produce the mature 5'-terminus. It can also cleave other RNA substrates such as 4.5S RNA. The protein component plays an auxiliary but essential role in vivo by binding to the 5'-leader sequence and broadening the substrate specificity of the ribozyme.</text>
</comment>
<keyword evidence="5 6" id="KW-0694">RNA-binding</keyword>
<dbReference type="AlphaFoldDB" id="A0A1W0CB96"/>
<comment type="similarity">
    <text evidence="6">Belongs to the RnpA family.</text>
</comment>
<keyword evidence="1 6" id="KW-0819">tRNA processing</keyword>
<comment type="caution">
    <text evidence="9">The sequence shown here is derived from an EMBL/GenBank/DDBJ whole genome shotgun (WGS) entry which is preliminary data.</text>
</comment>
<gene>
    <name evidence="6" type="primary">rnpA</name>
    <name evidence="9" type="ORF">B0T45_22345</name>
    <name evidence="8" type="ORF">J1C50_17570</name>
</gene>
<dbReference type="Proteomes" id="UP000192721">
    <property type="component" value="Unassembled WGS sequence"/>
</dbReference>
<dbReference type="Proteomes" id="UP000664349">
    <property type="component" value="Unassembled WGS sequence"/>
</dbReference>
<evidence type="ECO:0000256" key="7">
    <source>
        <dbReference type="NCBIfam" id="TIGR00188"/>
    </source>
</evidence>
<sequence>MSAYRFRRAHRLLKTDEFSSVFSLRMSRSNATFQVSARPNELGHARLGLVVGRKVHKRAVRRNYIKRTVREWFRLNRQTLPDMDFVVRAKVPFTRAERTEVITALSSLFAKLARCRASSSS</sequence>
<comment type="catalytic activity">
    <reaction evidence="6">
        <text>Endonucleolytic cleavage of RNA, removing 5'-extranucleotides from tRNA precursor.</text>
        <dbReference type="EC" id="3.1.26.5"/>
    </reaction>
</comment>
<evidence type="ECO:0000256" key="5">
    <source>
        <dbReference type="ARBA" id="ARBA00022884"/>
    </source>
</evidence>
<evidence type="ECO:0000313" key="10">
    <source>
        <dbReference type="Proteomes" id="UP000192721"/>
    </source>
</evidence>
<dbReference type="OrthoDB" id="398329at2"/>
<evidence type="ECO:0000313" key="9">
    <source>
        <dbReference type="EMBL" id="OQS32003.1"/>
    </source>
</evidence>
<dbReference type="EC" id="3.1.26.5" evidence="6 7"/>
<reference evidence="8 11" key="2">
    <citation type="submission" date="2021-03" db="EMBL/GenBank/DDBJ databases">
        <title>First Case of infection caused by Chromobacterium haemolyticum derived from water in China.</title>
        <authorList>
            <person name="Chen J."/>
            <person name="Liu C."/>
        </authorList>
    </citation>
    <scope>NUCLEOTIDE SEQUENCE [LARGE SCALE GENOMIC DNA]</scope>
    <source>
        <strain evidence="8 11">WJ-5</strain>
    </source>
</reference>
<reference evidence="9 10" key="1">
    <citation type="submission" date="2017-02" db="EMBL/GenBank/DDBJ databases">
        <title>Chromobacterium haemolyticum H5244.</title>
        <authorList>
            <person name="Gulvik C.A."/>
        </authorList>
    </citation>
    <scope>NUCLEOTIDE SEQUENCE [LARGE SCALE GENOMIC DNA]</scope>
    <source>
        <strain evidence="9 10">H5244</strain>
    </source>
</reference>
<accession>A0A1W0CB96</accession>
<keyword evidence="11" id="KW-1185">Reference proteome</keyword>
<evidence type="ECO:0000313" key="8">
    <source>
        <dbReference type="EMBL" id="MBO0417324.1"/>
    </source>
</evidence>
<evidence type="ECO:0000256" key="1">
    <source>
        <dbReference type="ARBA" id="ARBA00022694"/>
    </source>
</evidence>
<dbReference type="EMBL" id="MUKV01000052">
    <property type="protein sequence ID" value="OQS32003.1"/>
    <property type="molecule type" value="Genomic_DNA"/>
</dbReference>
<dbReference type="PANTHER" id="PTHR33992:SF1">
    <property type="entry name" value="RIBONUCLEASE P PROTEIN COMPONENT"/>
    <property type="match status" value="1"/>
</dbReference>
<dbReference type="EMBL" id="JAFLRD010000015">
    <property type="protein sequence ID" value="MBO0417324.1"/>
    <property type="molecule type" value="Genomic_DNA"/>
</dbReference>
<dbReference type="GO" id="GO:0030677">
    <property type="term" value="C:ribonuclease P complex"/>
    <property type="evidence" value="ECO:0007669"/>
    <property type="project" value="TreeGrafter"/>
</dbReference>
<evidence type="ECO:0000256" key="2">
    <source>
        <dbReference type="ARBA" id="ARBA00022722"/>
    </source>
</evidence>
<protein>
    <recommendedName>
        <fullName evidence="6 7">Ribonuclease P protein component</fullName>
        <shortName evidence="6">RNase P protein</shortName>
        <shortName evidence="6">RNaseP protein</shortName>
        <ecNumber evidence="6 7">3.1.26.5</ecNumber>
    </recommendedName>
    <alternativeName>
        <fullName evidence="6">Protein C5</fullName>
    </alternativeName>
</protein>
<keyword evidence="3 6" id="KW-0255">Endonuclease</keyword>
<proteinExistence type="inferred from homology"/>
<evidence type="ECO:0000313" key="11">
    <source>
        <dbReference type="Proteomes" id="UP000664349"/>
    </source>
</evidence>
<dbReference type="InterPro" id="IPR014721">
    <property type="entry name" value="Ribsml_uS5_D2-typ_fold_subgr"/>
</dbReference>
<comment type="subunit">
    <text evidence="6">Consists of a catalytic RNA component (M1 or rnpB) and a protein subunit.</text>
</comment>
<dbReference type="GO" id="GO:0000049">
    <property type="term" value="F:tRNA binding"/>
    <property type="evidence" value="ECO:0007669"/>
    <property type="project" value="UniProtKB-UniRule"/>
</dbReference>
<dbReference type="GO" id="GO:0042781">
    <property type="term" value="F:3'-tRNA processing endoribonuclease activity"/>
    <property type="evidence" value="ECO:0007669"/>
    <property type="project" value="TreeGrafter"/>
</dbReference>
<dbReference type="InterPro" id="IPR000100">
    <property type="entry name" value="RNase_P"/>
</dbReference>
<keyword evidence="2 6" id="KW-0540">Nuclease</keyword>
<dbReference type="Pfam" id="PF00825">
    <property type="entry name" value="Ribonuclease_P"/>
    <property type="match status" value="1"/>
</dbReference>
<dbReference type="NCBIfam" id="TIGR00188">
    <property type="entry name" value="rnpA"/>
    <property type="match status" value="1"/>
</dbReference>
<dbReference type="SUPFAM" id="SSF54211">
    <property type="entry name" value="Ribosomal protein S5 domain 2-like"/>
    <property type="match status" value="1"/>
</dbReference>
<evidence type="ECO:0000256" key="3">
    <source>
        <dbReference type="ARBA" id="ARBA00022759"/>
    </source>
</evidence>
<dbReference type="HAMAP" id="MF_00227">
    <property type="entry name" value="RNase_P"/>
    <property type="match status" value="1"/>
</dbReference>
<dbReference type="InterPro" id="IPR020568">
    <property type="entry name" value="Ribosomal_Su5_D2-typ_SF"/>
</dbReference>
<dbReference type="PANTHER" id="PTHR33992">
    <property type="entry name" value="RIBONUCLEASE P PROTEIN COMPONENT"/>
    <property type="match status" value="1"/>
</dbReference>
<evidence type="ECO:0000256" key="6">
    <source>
        <dbReference type="HAMAP-Rule" id="MF_00227"/>
    </source>
</evidence>
<organism evidence="9 10">
    <name type="scientific">Chromobacterium haemolyticum</name>
    <dbReference type="NCBI Taxonomy" id="394935"/>
    <lineage>
        <taxon>Bacteria</taxon>
        <taxon>Pseudomonadati</taxon>
        <taxon>Pseudomonadota</taxon>
        <taxon>Betaproteobacteria</taxon>
        <taxon>Neisseriales</taxon>
        <taxon>Chromobacteriaceae</taxon>
        <taxon>Chromobacterium</taxon>
    </lineage>
</organism>
<dbReference type="Gene3D" id="3.30.230.10">
    <property type="match status" value="1"/>
</dbReference>
<keyword evidence="4 6" id="KW-0378">Hydrolase</keyword>
<dbReference type="STRING" id="394935.GCA_000758475_03091"/>
<name>A0A1W0CB96_9NEIS</name>